<dbReference type="PANTHER" id="PTHR43833:SF7">
    <property type="entry name" value="KTR SYSTEM POTASSIUM UPTAKE PROTEIN C"/>
    <property type="match status" value="1"/>
</dbReference>
<feature type="domain" description="RCK N-terminal" evidence="2">
    <location>
        <begin position="17"/>
        <end position="78"/>
    </location>
</feature>
<gene>
    <name evidence="3" type="ORF">SAMN04487820_103183</name>
</gene>
<dbReference type="Gene3D" id="3.40.50.720">
    <property type="entry name" value="NAD(P)-binding Rossmann-like Domain"/>
    <property type="match status" value="1"/>
</dbReference>
<evidence type="ECO:0000256" key="1">
    <source>
        <dbReference type="SAM" id="MobiDB-lite"/>
    </source>
</evidence>
<dbReference type="AlphaFoldDB" id="A0A1G8Y0T0"/>
<accession>A0A1G8Y0T0</accession>
<name>A0A1G8Y0T0_ACTMZ</name>
<keyword evidence="4" id="KW-1185">Reference proteome</keyword>
<reference evidence="4" key="1">
    <citation type="submission" date="2016-10" db="EMBL/GenBank/DDBJ databases">
        <authorList>
            <person name="Varghese N."/>
            <person name="Submissions S."/>
        </authorList>
    </citation>
    <scope>NUCLEOTIDE SEQUENCE [LARGE SCALE GENOMIC DNA]</scope>
    <source>
        <strain evidence="4">DSM 45460</strain>
    </source>
</reference>
<evidence type="ECO:0000259" key="2">
    <source>
        <dbReference type="Pfam" id="PF02254"/>
    </source>
</evidence>
<dbReference type="InterPro" id="IPR036291">
    <property type="entry name" value="NAD(P)-bd_dom_sf"/>
</dbReference>
<evidence type="ECO:0000313" key="4">
    <source>
        <dbReference type="Proteomes" id="UP000199213"/>
    </source>
</evidence>
<sequence>MSANTSASLRSGTPSRVVVIGLGRFGGSLALELTKRGSDVLALDTRAHLVQQFADEVTHAAVADTTDPETLRQLDVPEFPPRRGGHRR</sequence>
<dbReference type="InterPro" id="IPR003148">
    <property type="entry name" value="RCK_N"/>
</dbReference>
<organism evidence="3 4">
    <name type="scientific">Actinopolyspora mzabensis</name>
    <dbReference type="NCBI Taxonomy" id="995066"/>
    <lineage>
        <taxon>Bacteria</taxon>
        <taxon>Bacillati</taxon>
        <taxon>Actinomycetota</taxon>
        <taxon>Actinomycetes</taxon>
        <taxon>Actinopolysporales</taxon>
        <taxon>Actinopolysporaceae</taxon>
        <taxon>Actinopolyspora</taxon>
    </lineage>
</organism>
<dbReference type="GO" id="GO:0006813">
    <property type="term" value="P:potassium ion transport"/>
    <property type="evidence" value="ECO:0007669"/>
    <property type="project" value="InterPro"/>
</dbReference>
<evidence type="ECO:0000313" key="3">
    <source>
        <dbReference type="EMBL" id="SDJ96381.1"/>
    </source>
</evidence>
<dbReference type="Pfam" id="PF02254">
    <property type="entry name" value="TrkA_N"/>
    <property type="match status" value="1"/>
</dbReference>
<dbReference type="EMBL" id="FNFM01000003">
    <property type="protein sequence ID" value="SDJ96381.1"/>
    <property type="molecule type" value="Genomic_DNA"/>
</dbReference>
<protein>
    <submittedName>
        <fullName evidence="3">TrkA-N domain-containing protein</fullName>
    </submittedName>
</protein>
<proteinExistence type="predicted"/>
<dbReference type="InterPro" id="IPR050721">
    <property type="entry name" value="Trk_Ktr_HKT_K-transport"/>
</dbReference>
<dbReference type="PANTHER" id="PTHR43833">
    <property type="entry name" value="POTASSIUM CHANNEL PROTEIN 2-RELATED-RELATED"/>
    <property type="match status" value="1"/>
</dbReference>
<dbReference type="SUPFAM" id="SSF51735">
    <property type="entry name" value="NAD(P)-binding Rossmann-fold domains"/>
    <property type="match status" value="1"/>
</dbReference>
<feature type="region of interest" description="Disordered" evidence="1">
    <location>
        <begin position="65"/>
        <end position="88"/>
    </location>
</feature>
<dbReference type="Proteomes" id="UP000199213">
    <property type="component" value="Unassembled WGS sequence"/>
</dbReference>